<dbReference type="GO" id="GO:0031902">
    <property type="term" value="C:late endosome membrane"/>
    <property type="evidence" value="ECO:0007669"/>
    <property type="project" value="TreeGrafter"/>
</dbReference>
<dbReference type="GO" id="GO:0005886">
    <property type="term" value="C:plasma membrane"/>
    <property type="evidence" value="ECO:0007669"/>
    <property type="project" value="TreeGrafter"/>
</dbReference>
<dbReference type="OMA" id="EAHECKY"/>
<feature type="domain" description="MHD2" evidence="5">
    <location>
        <begin position="1"/>
        <end position="80"/>
    </location>
</feature>
<dbReference type="CDD" id="cd04009">
    <property type="entry name" value="C2B_Munc13-like"/>
    <property type="match status" value="1"/>
</dbReference>
<dbReference type="Gene3D" id="2.60.40.150">
    <property type="entry name" value="C2 domain"/>
    <property type="match status" value="1"/>
</dbReference>
<evidence type="ECO:0000313" key="7">
    <source>
        <dbReference type="Proteomes" id="UP000288216"/>
    </source>
</evidence>
<dbReference type="SMART" id="SM00239">
    <property type="entry name" value="C2"/>
    <property type="match status" value="1"/>
</dbReference>
<dbReference type="GO" id="GO:0099503">
    <property type="term" value="C:secretory vesicle"/>
    <property type="evidence" value="ECO:0007669"/>
    <property type="project" value="TreeGrafter"/>
</dbReference>
<accession>A0A401NM31</accession>
<evidence type="ECO:0000313" key="6">
    <source>
        <dbReference type="EMBL" id="GCB61907.1"/>
    </source>
</evidence>
<dbReference type="GO" id="GO:0055038">
    <property type="term" value="C:recycling endosome membrane"/>
    <property type="evidence" value="ECO:0007669"/>
    <property type="project" value="TreeGrafter"/>
</dbReference>
<dbReference type="AlphaFoldDB" id="A0A401NM31"/>
<comment type="similarity">
    <text evidence="1">Belongs to the unc-13 family.</text>
</comment>
<dbReference type="GO" id="GO:0032588">
    <property type="term" value="C:trans-Golgi network membrane"/>
    <property type="evidence" value="ECO:0007669"/>
    <property type="project" value="TreeGrafter"/>
</dbReference>
<organism evidence="6 7">
    <name type="scientific">Scyliorhinus torazame</name>
    <name type="common">Cloudy catshark</name>
    <name type="synonym">Catulus torazame</name>
    <dbReference type="NCBI Taxonomy" id="75743"/>
    <lineage>
        <taxon>Eukaryota</taxon>
        <taxon>Metazoa</taxon>
        <taxon>Chordata</taxon>
        <taxon>Craniata</taxon>
        <taxon>Vertebrata</taxon>
        <taxon>Chondrichthyes</taxon>
        <taxon>Elasmobranchii</taxon>
        <taxon>Galeomorphii</taxon>
        <taxon>Galeoidea</taxon>
        <taxon>Carcharhiniformes</taxon>
        <taxon>Scyliorhinidae</taxon>
        <taxon>Scyliorhinus</taxon>
    </lineage>
</organism>
<feature type="non-terminal residue" evidence="6">
    <location>
        <position position="1"/>
    </location>
</feature>
<evidence type="ECO:0000259" key="5">
    <source>
        <dbReference type="PROSITE" id="PS51259"/>
    </source>
</evidence>
<keyword evidence="7" id="KW-1185">Reference proteome</keyword>
<dbReference type="STRING" id="75743.A0A401NM31"/>
<dbReference type="PROSITE" id="PS50004">
    <property type="entry name" value="C2"/>
    <property type="match status" value="1"/>
</dbReference>
<name>A0A401NM31_SCYTO</name>
<dbReference type="GO" id="GO:0098793">
    <property type="term" value="C:presynapse"/>
    <property type="evidence" value="ECO:0007669"/>
    <property type="project" value="GOC"/>
</dbReference>
<feature type="domain" description="C2" evidence="4">
    <location>
        <begin position="95"/>
        <end position="220"/>
    </location>
</feature>
<keyword evidence="3" id="KW-0732">Signal</keyword>
<dbReference type="SUPFAM" id="SSF49562">
    <property type="entry name" value="C2 domain (Calcium/lipid-binding domain, CaLB)"/>
    <property type="match status" value="1"/>
</dbReference>
<dbReference type="InterPro" id="IPR014772">
    <property type="entry name" value="Munc13_dom-2"/>
</dbReference>
<dbReference type="InterPro" id="IPR000008">
    <property type="entry name" value="C2_dom"/>
</dbReference>
<gene>
    <name evidence="6" type="ORF">scyTo_0012991</name>
</gene>
<sequence length="271" mass="30836">ILIALWKLLLDLFVEELATNIGMSAEFYERFHFTLEALVVFFHAEGQGLPLDNLQNDKYKDLKEELRLNKCSTQTLIEHSYQAKIRQQKSTESSPFGMLCIKCHYEAAESKLCIDVLHATNLIALDANGLSDPFVIIELAPFHLFPGAKGQRTQVKNKTLHPIFDEQFNFTVTREQCSNSTACIHFTVMDHDWLSTNDFAGEAVLQLQEVHGFHKTAVSREAKNISPVFLKLTHPDPSVMKPITKMLEGRTADKEAQEFVKKMKELEISPE</sequence>
<dbReference type="GO" id="GO:0000149">
    <property type="term" value="F:SNARE binding"/>
    <property type="evidence" value="ECO:0007669"/>
    <property type="project" value="TreeGrafter"/>
</dbReference>
<dbReference type="PROSITE" id="PS51259">
    <property type="entry name" value="MHD2"/>
    <property type="match status" value="1"/>
</dbReference>
<reference evidence="6 7" key="1">
    <citation type="journal article" date="2018" name="Nat. Ecol. Evol.">
        <title>Shark genomes provide insights into elasmobranch evolution and the origin of vertebrates.</title>
        <authorList>
            <person name="Hara Y"/>
            <person name="Yamaguchi K"/>
            <person name="Onimaru K"/>
            <person name="Kadota M"/>
            <person name="Koyanagi M"/>
            <person name="Keeley SD"/>
            <person name="Tatsumi K"/>
            <person name="Tanaka K"/>
            <person name="Motone F"/>
            <person name="Kageyama Y"/>
            <person name="Nozu R"/>
            <person name="Adachi N"/>
            <person name="Nishimura O"/>
            <person name="Nakagawa R"/>
            <person name="Tanegashima C"/>
            <person name="Kiyatake I"/>
            <person name="Matsumoto R"/>
            <person name="Murakumo K"/>
            <person name="Nishida K"/>
            <person name="Terakita A"/>
            <person name="Kuratani S"/>
            <person name="Sato K"/>
            <person name="Hyodo S Kuraku.S."/>
        </authorList>
    </citation>
    <scope>NUCLEOTIDE SEQUENCE [LARGE SCALE GENOMIC DNA]</scope>
</reference>
<dbReference type="GO" id="GO:0001956">
    <property type="term" value="P:positive regulation of neurotransmitter secretion"/>
    <property type="evidence" value="ECO:0007669"/>
    <property type="project" value="TreeGrafter"/>
</dbReference>
<dbReference type="PANTHER" id="PTHR45999">
    <property type="entry name" value="UNC-13-4A, ISOFORM B"/>
    <property type="match status" value="1"/>
</dbReference>
<feature type="chain" id="PRO_5019122347" description="C2 domain-containing protein" evidence="3">
    <location>
        <begin position="19"/>
        <end position="271"/>
    </location>
</feature>
<dbReference type="GO" id="GO:0006887">
    <property type="term" value="P:exocytosis"/>
    <property type="evidence" value="ECO:0007669"/>
    <property type="project" value="UniProtKB-KW"/>
</dbReference>
<comment type="caution">
    <text evidence="6">The sequence shown here is derived from an EMBL/GenBank/DDBJ whole genome shotgun (WGS) entry which is preliminary data.</text>
</comment>
<protein>
    <recommendedName>
        <fullName evidence="8">C2 domain-containing protein</fullName>
    </recommendedName>
</protein>
<evidence type="ECO:0000256" key="3">
    <source>
        <dbReference type="SAM" id="SignalP"/>
    </source>
</evidence>
<evidence type="ECO:0008006" key="8">
    <source>
        <dbReference type="Google" id="ProtNLM"/>
    </source>
</evidence>
<dbReference type="OrthoDB" id="7976202at2759"/>
<keyword evidence="2" id="KW-0268">Exocytosis</keyword>
<evidence type="ECO:0000256" key="1">
    <source>
        <dbReference type="ARBA" id="ARBA00005823"/>
    </source>
</evidence>
<dbReference type="EMBL" id="BFAA01006467">
    <property type="protein sequence ID" value="GCB61907.1"/>
    <property type="molecule type" value="Genomic_DNA"/>
</dbReference>
<dbReference type="Proteomes" id="UP000288216">
    <property type="component" value="Unassembled WGS sequence"/>
</dbReference>
<dbReference type="GO" id="GO:1905413">
    <property type="term" value="P:regulation of dense core granule exocytosis"/>
    <property type="evidence" value="ECO:0007669"/>
    <property type="project" value="TreeGrafter"/>
</dbReference>
<evidence type="ECO:0000259" key="4">
    <source>
        <dbReference type="PROSITE" id="PS50004"/>
    </source>
</evidence>
<dbReference type="InterPro" id="IPR052095">
    <property type="entry name" value="UNC-13_domain"/>
</dbReference>
<dbReference type="PANTHER" id="PTHR45999:SF1">
    <property type="entry name" value="BAI1-ASSOCIATED PROTEIN 3"/>
    <property type="match status" value="1"/>
</dbReference>
<dbReference type="Pfam" id="PF00168">
    <property type="entry name" value="C2"/>
    <property type="match status" value="1"/>
</dbReference>
<evidence type="ECO:0000256" key="2">
    <source>
        <dbReference type="ARBA" id="ARBA00022483"/>
    </source>
</evidence>
<dbReference type="InterPro" id="IPR035892">
    <property type="entry name" value="C2_domain_sf"/>
</dbReference>
<feature type="signal peptide" evidence="3">
    <location>
        <begin position="1"/>
        <end position="18"/>
    </location>
</feature>
<proteinExistence type="inferred from homology"/>